<dbReference type="OrthoDB" id="6132012at2759"/>
<proteinExistence type="predicted"/>
<evidence type="ECO:0000313" key="2">
    <source>
        <dbReference type="Proteomes" id="UP000596742"/>
    </source>
</evidence>
<dbReference type="AlphaFoldDB" id="A0A8B6BYK1"/>
<accession>A0A8B6BYK1</accession>
<name>A0A8B6BYK1_MYTGA</name>
<comment type="caution">
    <text evidence="1">The sequence shown here is derived from an EMBL/GenBank/DDBJ whole genome shotgun (WGS) entry which is preliminary data.</text>
</comment>
<dbReference type="Proteomes" id="UP000596742">
    <property type="component" value="Unassembled WGS sequence"/>
</dbReference>
<organism evidence="1 2">
    <name type="scientific">Mytilus galloprovincialis</name>
    <name type="common">Mediterranean mussel</name>
    <dbReference type="NCBI Taxonomy" id="29158"/>
    <lineage>
        <taxon>Eukaryota</taxon>
        <taxon>Metazoa</taxon>
        <taxon>Spiralia</taxon>
        <taxon>Lophotrochozoa</taxon>
        <taxon>Mollusca</taxon>
        <taxon>Bivalvia</taxon>
        <taxon>Autobranchia</taxon>
        <taxon>Pteriomorphia</taxon>
        <taxon>Mytilida</taxon>
        <taxon>Mytiloidea</taxon>
        <taxon>Mytilidae</taxon>
        <taxon>Mytilinae</taxon>
        <taxon>Mytilus</taxon>
    </lineage>
</organism>
<dbReference type="EMBL" id="UYJE01000935">
    <property type="protein sequence ID" value="VDH97780.1"/>
    <property type="molecule type" value="Genomic_DNA"/>
</dbReference>
<protein>
    <submittedName>
        <fullName evidence="1">Uncharacterized protein</fullName>
    </submittedName>
</protein>
<sequence length="231" mass="26816">MTGMTACVQTLPSLVIPSSPRIPKFYLKKPTSNIQETKEDFRVTVKHFKKKFPTLSSLYSSNNSNARQMTDSSNLWSYGTPYLVKLLFSGNLSKAFFEEICKACETTERGRQKKQSTEDGEEQKQIWLPKNKVKLRESGRRTEQRILEARLRHKEYLENVSIRAEKLRNKTEVTRLKKAGEMGRGKTVALERMQKEQIRPSRLIQRQVRSPLIIQSIKHKVFELTEPLPTC</sequence>
<evidence type="ECO:0000313" key="1">
    <source>
        <dbReference type="EMBL" id="VDH97780.1"/>
    </source>
</evidence>
<gene>
    <name evidence="1" type="ORF">MGAL_10B039594</name>
</gene>
<keyword evidence="2" id="KW-1185">Reference proteome</keyword>
<reference evidence="1" key="1">
    <citation type="submission" date="2018-11" db="EMBL/GenBank/DDBJ databases">
        <authorList>
            <person name="Alioto T."/>
            <person name="Alioto T."/>
        </authorList>
    </citation>
    <scope>NUCLEOTIDE SEQUENCE</scope>
</reference>